<dbReference type="PANTHER" id="PTHR12203:SF118">
    <property type="entry name" value="BETA-1,2-XYLOSYLTRANSFERASE 1"/>
    <property type="match status" value="1"/>
</dbReference>
<feature type="domain" description="Glycosyl transferase CAP10" evidence="2">
    <location>
        <begin position="326"/>
        <end position="598"/>
    </location>
</feature>
<feature type="transmembrane region" description="Helical" evidence="1">
    <location>
        <begin position="12"/>
        <end position="34"/>
    </location>
</feature>
<keyword evidence="4" id="KW-1185">Reference proteome</keyword>
<keyword evidence="1" id="KW-0812">Transmembrane</keyword>
<evidence type="ECO:0000259" key="2">
    <source>
        <dbReference type="SMART" id="SM00672"/>
    </source>
</evidence>
<sequence>MSVLSPRKTLRLAILFVLGGLFFFELPVTFIRVVEYYSRSMPYPDLSRPPEPATPTIARQEPPIRKVAPQKHRYRPDGLLEVNEDGAHPIYELISRAEKEWGEKLQRASKTLREAVDEYKRRYKRPPPKGFDVWWKYATDNGVQLPDEYDQIHNDLEVFHGIAPGELFKFQAENEKRKDTYTIGKNENGGPVEVVAWAFQEGRFDQLIAGSKDVINLFDQVEDLLPPFRMTFTPHDAPHRVSDYAVTSALLDAASDHSYIEESMLPRTRGNGWVLACSPDSLARRKTINLDSPPPSPAKKTFIYDHPRTMDPCNHPDHFYHHGQFLTQELGPKPERIMVPEFSYCSTMIHHDIRFPSSYMWVEDIYPRTDDPEWNEKVEERLLWRGSTTGIFHHETARWHASHRHHLVSFANEVDGSVKFLSPNKTRSDQVGKSREMRNARINPAIFDVAFTGQPIACSQSVCPHVRDAYPFRAYQSVKEAGRYKYVFDIDGNGWSGRFKRLITSNSLIFKTTIYPEWYTDRIAPWVHYIPIQLDLSDLHDALVFFRGDGNGDGAHEQLAHKIAVAGRNWSKSFWRKEDLAAYALRLTLEYARLMSMDRDAMSFNDNDIPENQ</sequence>
<dbReference type="OrthoDB" id="541052at2759"/>
<dbReference type="EMBL" id="JAACJJ010000058">
    <property type="protein sequence ID" value="KAF5310276.1"/>
    <property type="molecule type" value="Genomic_DNA"/>
</dbReference>
<dbReference type="InterPro" id="IPR051091">
    <property type="entry name" value="O-Glucosyltr/Glycosyltrsf_90"/>
</dbReference>
<proteinExistence type="predicted"/>
<dbReference type="SMART" id="SM00672">
    <property type="entry name" value="CAP10"/>
    <property type="match status" value="1"/>
</dbReference>
<dbReference type="PANTHER" id="PTHR12203">
    <property type="entry name" value="KDEL LYS-ASP-GLU-LEU CONTAINING - RELATED"/>
    <property type="match status" value="1"/>
</dbReference>
<evidence type="ECO:0000313" key="3">
    <source>
        <dbReference type="EMBL" id="KAF5310276.1"/>
    </source>
</evidence>
<protein>
    <recommendedName>
        <fullName evidence="2">Glycosyl transferase CAP10 domain-containing protein</fullName>
    </recommendedName>
</protein>
<evidence type="ECO:0000313" key="4">
    <source>
        <dbReference type="Proteomes" id="UP000567179"/>
    </source>
</evidence>
<keyword evidence="1" id="KW-1133">Transmembrane helix</keyword>
<dbReference type="InterPro" id="IPR006598">
    <property type="entry name" value="CAP10"/>
</dbReference>
<organism evidence="3 4">
    <name type="scientific">Psilocybe cf. subviscida</name>
    <dbReference type="NCBI Taxonomy" id="2480587"/>
    <lineage>
        <taxon>Eukaryota</taxon>
        <taxon>Fungi</taxon>
        <taxon>Dikarya</taxon>
        <taxon>Basidiomycota</taxon>
        <taxon>Agaricomycotina</taxon>
        <taxon>Agaricomycetes</taxon>
        <taxon>Agaricomycetidae</taxon>
        <taxon>Agaricales</taxon>
        <taxon>Agaricineae</taxon>
        <taxon>Strophariaceae</taxon>
        <taxon>Psilocybe</taxon>
    </lineage>
</organism>
<evidence type="ECO:0000256" key="1">
    <source>
        <dbReference type="SAM" id="Phobius"/>
    </source>
</evidence>
<comment type="caution">
    <text evidence="3">The sequence shown here is derived from an EMBL/GenBank/DDBJ whole genome shotgun (WGS) entry which is preliminary data.</text>
</comment>
<dbReference type="AlphaFoldDB" id="A0A8H5AT67"/>
<dbReference type="Pfam" id="PF05686">
    <property type="entry name" value="Glyco_transf_90"/>
    <property type="match status" value="1"/>
</dbReference>
<keyword evidence="1" id="KW-0472">Membrane</keyword>
<gene>
    <name evidence="3" type="ORF">D9619_010498</name>
</gene>
<dbReference type="Proteomes" id="UP000567179">
    <property type="component" value="Unassembled WGS sequence"/>
</dbReference>
<reference evidence="3 4" key="1">
    <citation type="journal article" date="2020" name="ISME J.">
        <title>Uncovering the hidden diversity of litter-decomposition mechanisms in mushroom-forming fungi.</title>
        <authorList>
            <person name="Floudas D."/>
            <person name="Bentzer J."/>
            <person name="Ahren D."/>
            <person name="Johansson T."/>
            <person name="Persson P."/>
            <person name="Tunlid A."/>
        </authorList>
    </citation>
    <scope>NUCLEOTIDE SEQUENCE [LARGE SCALE GENOMIC DNA]</scope>
    <source>
        <strain evidence="3 4">CBS 101986</strain>
    </source>
</reference>
<name>A0A8H5AT67_9AGAR</name>
<accession>A0A8H5AT67</accession>